<reference evidence="1 2" key="1">
    <citation type="submission" date="2022-05" db="EMBL/GenBank/DDBJ databases">
        <authorList>
            <consortium name="Genoscope - CEA"/>
            <person name="William W."/>
        </authorList>
    </citation>
    <scope>NUCLEOTIDE SEQUENCE [LARGE SCALE GENOMIC DNA]</scope>
</reference>
<dbReference type="AlphaFoldDB" id="A0AAU9VSU1"/>
<accession>A0AAU9VSU1</accession>
<sequence>MTMQGTWADNIIIQAVADAMNLIIHIVESNENFIEITVVEAANVIQNPSYGTNMVLSILISLKNPIPIFVNTFVIRQVTNVDFPTIDHKDELSENEAETPAGVTDTMLTSTDFLEDNECQNILNVAPAEGNRLLSIFRDKYSEELAYPGIFLGQQRLESKAQTTKVLYSSICKSELRRSDR</sequence>
<dbReference type="EMBL" id="CALNXJ010000002">
    <property type="protein sequence ID" value="CAH3033737.1"/>
    <property type="molecule type" value="Genomic_DNA"/>
</dbReference>
<protein>
    <submittedName>
        <fullName evidence="1">Uncharacterized protein</fullName>
    </submittedName>
</protein>
<comment type="caution">
    <text evidence="1">The sequence shown here is derived from an EMBL/GenBank/DDBJ whole genome shotgun (WGS) entry which is preliminary data.</text>
</comment>
<evidence type="ECO:0000313" key="1">
    <source>
        <dbReference type="EMBL" id="CAH3033737.1"/>
    </source>
</evidence>
<proteinExistence type="predicted"/>
<gene>
    <name evidence="1" type="ORF">PMEA_00010265</name>
</gene>
<name>A0AAU9VSU1_9CNID</name>
<keyword evidence="2" id="KW-1185">Reference proteome</keyword>
<organism evidence="1 2">
    <name type="scientific">Pocillopora meandrina</name>
    <dbReference type="NCBI Taxonomy" id="46732"/>
    <lineage>
        <taxon>Eukaryota</taxon>
        <taxon>Metazoa</taxon>
        <taxon>Cnidaria</taxon>
        <taxon>Anthozoa</taxon>
        <taxon>Hexacorallia</taxon>
        <taxon>Scleractinia</taxon>
        <taxon>Astrocoeniina</taxon>
        <taxon>Pocilloporidae</taxon>
        <taxon>Pocillopora</taxon>
    </lineage>
</organism>
<dbReference type="Proteomes" id="UP001159428">
    <property type="component" value="Unassembled WGS sequence"/>
</dbReference>
<evidence type="ECO:0000313" key="2">
    <source>
        <dbReference type="Proteomes" id="UP001159428"/>
    </source>
</evidence>